<name>A0ABW8RQ01_9BACI</name>
<proteinExistence type="predicted"/>
<feature type="signal peptide" evidence="2">
    <location>
        <begin position="1"/>
        <end position="23"/>
    </location>
</feature>
<gene>
    <name evidence="4" type="ORF">ACJEBI_22640</name>
</gene>
<dbReference type="InterPro" id="IPR000914">
    <property type="entry name" value="SBP_5_dom"/>
</dbReference>
<dbReference type="Gene3D" id="3.10.105.10">
    <property type="entry name" value="Dipeptide-binding Protein, Domain 3"/>
    <property type="match status" value="1"/>
</dbReference>
<dbReference type="EMBL" id="JBJHQH010000021">
    <property type="protein sequence ID" value="MFK9094260.1"/>
    <property type="molecule type" value="Genomic_DNA"/>
</dbReference>
<reference evidence="4 5" key="1">
    <citation type="submission" date="2024-11" db="EMBL/GenBank/DDBJ databases">
        <authorList>
            <person name="Lucas J.A."/>
        </authorList>
    </citation>
    <scope>NUCLEOTIDE SEQUENCE [LARGE SCALE GENOMIC DNA]</scope>
    <source>
        <strain evidence="4 5">Z 5.4</strain>
    </source>
</reference>
<evidence type="ECO:0000256" key="2">
    <source>
        <dbReference type="SAM" id="SignalP"/>
    </source>
</evidence>
<dbReference type="PANTHER" id="PTHR30290:SF38">
    <property type="entry name" value="D,D-DIPEPTIDE-BINDING PERIPLASMIC PROTEIN DDPA-RELATED"/>
    <property type="match status" value="1"/>
</dbReference>
<dbReference type="PIRSF" id="PIRSF002741">
    <property type="entry name" value="MppA"/>
    <property type="match status" value="1"/>
</dbReference>
<evidence type="ECO:0000313" key="5">
    <source>
        <dbReference type="Proteomes" id="UP001623041"/>
    </source>
</evidence>
<evidence type="ECO:0000313" key="4">
    <source>
        <dbReference type="EMBL" id="MFK9094260.1"/>
    </source>
</evidence>
<dbReference type="SUPFAM" id="SSF53850">
    <property type="entry name" value="Periplasmic binding protein-like II"/>
    <property type="match status" value="1"/>
</dbReference>
<dbReference type="InterPro" id="IPR039424">
    <property type="entry name" value="SBP_5"/>
</dbReference>
<sequence>MKKISLLVLVLILAFSIIGCSGAEETGSKKSEAESGEKVKGGELQVAYNAQPPTLDPLLSTAVATRDITRHVYESLVTFNQKFEVEPMLAESYEVSDDGKKITFKLRKGIKFHNGNEMTVDDVVASMNRWKEVTPLGKSYFSEATFTGEGADTVVLDMPSPLATALGMLADPGQAAIITPKEVNESVNEKGLTEFVGTGPYKFVEWKTDQYVKLERFDDYQSLETKSSGLAGKKEALVDSIYFQFVTDASTRLAGIQTGEYDIANAIPFDNAEQLEANPDVKNHVDHNGFNGVVFNKKAGFFKDVKARQAVNAALDEEEILMASFSNDKFYELEHGLMIKDQVEWYSEAGKKRYNQHDAEKAKQLLKEAGYNGEEIVILASRDYEDHYNAAVVVQQQLEKIGIKVKLDVYDWPTLLQKRGDENAYDIFVTGFPTEPTPAKYVFLDSANQWPGWTNDPKMDELLEKINTAASQDEAKKYFAELQEEFYEYLPIIKFGNKTTITTTRSNIKDMGFLQGIILWNVEKQK</sequence>
<accession>A0ABW8RQ01</accession>
<dbReference type="InterPro" id="IPR030678">
    <property type="entry name" value="Peptide/Ni-bd"/>
</dbReference>
<dbReference type="CDD" id="cd08502">
    <property type="entry name" value="PBP2_NikA_DppA_OppA_like_16"/>
    <property type="match status" value="1"/>
</dbReference>
<feature type="domain" description="Solute-binding protein family 5" evidence="3">
    <location>
        <begin position="84"/>
        <end position="443"/>
    </location>
</feature>
<dbReference type="Gene3D" id="3.40.190.10">
    <property type="entry name" value="Periplasmic binding protein-like II"/>
    <property type="match status" value="1"/>
</dbReference>
<dbReference type="RefSeq" id="WP_406582733.1">
    <property type="nucleotide sequence ID" value="NZ_JBJHQH010000021.1"/>
</dbReference>
<feature type="chain" id="PRO_5046291889" evidence="2">
    <location>
        <begin position="24"/>
        <end position="526"/>
    </location>
</feature>
<keyword evidence="1 2" id="KW-0732">Signal</keyword>
<dbReference type="Pfam" id="PF00496">
    <property type="entry name" value="SBP_bac_5"/>
    <property type="match status" value="1"/>
</dbReference>
<protein>
    <submittedName>
        <fullName evidence="4">ABC transporter substrate-binding protein</fullName>
    </submittedName>
</protein>
<dbReference type="PROSITE" id="PS51257">
    <property type="entry name" value="PROKAR_LIPOPROTEIN"/>
    <property type="match status" value="1"/>
</dbReference>
<evidence type="ECO:0000256" key="1">
    <source>
        <dbReference type="ARBA" id="ARBA00022729"/>
    </source>
</evidence>
<dbReference type="Proteomes" id="UP001623041">
    <property type="component" value="Unassembled WGS sequence"/>
</dbReference>
<organism evidence="4 5">
    <name type="scientific">Bacillus salipaludis</name>
    <dbReference type="NCBI Taxonomy" id="2547811"/>
    <lineage>
        <taxon>Bacteria</taxon>
        <taxon>Bacillati</taxon>
        <taxon>Bacillota</taxon>
        <taxon>Bacilli</taxon>
        <taxon>Bacillales</taxon>
        <taxon>Bacillaceae</taxon>
        <taxon>Bacillus</taxon>
    </lineage>
</organism>
<dbReference type="PANTHER" id="PTHR30290">
    <property type="entry name" value="PERIPLASMIC BINDING COMPONENT OF ABC TRANSPORTER"/>
    <property type="match status" value="1"/>
</dbReference>
<dbReference type="Gene3D" id="3.90.76.10">
    <property type="entry name" value="Dipeptide-binding Protein, Domain 1"/>
    <property type="match status" value="1"/>
</dbReference>
<evidence type="ECO:0000259" key="3">
    <source>
        <dbReference type="Pfam" id="PF00496"/>
    </source>
</evidence>
<comment type="caution">
    <text evidence="4">The sequence shown here is derived from an EMBL/GenBank/DDBJ whole genome shotgun (WGS) entry which is preliminary data.</text>
</comment>
<keyword evidence="5" id="KW-1185">Reference proteome</keyword>